<dbReference type="InterPro" id="IPR029039">
    <property type="entry name" value="Flavoprotein-like_sf"/>
</dbReference>
<evidence type="ECO:0000256" key="2">
    <source>
        <dbReference type="ARBA" id="ARBA00023004"/>
    </source>
</evidence>
<proteinExistence type="predicted"/>
<name>A0A9D1XSG2_9BACT</name>
<sequence length="262" mass="29014">MRYKTVHLIYFSPTHTSAKIAYAIAEGMATVMMSESNVTFDAPAAEEDIDDELTIVAAPVYGGRVAETAVERFRMFRSMHHAPVVPVVLYGNRDYEDALRELCDLMTEQGFLPVAAGAFVGEHSFSRKDMPVAEGRPDERDIAVAVDFGRRIIDKLEQVSCIECLPALHVKGNYPYREKSPSTPMAPVTDSALCTRCGYCVDVCPTRAITPTDEGMYSDPALCIKCCACVKECPEGARTFDTPFTAMLHKNFSARREPECFL</sequence>
<dbReference type="SUPFAM" id="SSF54862">
    <property type="entry name" value="4Fe-4S ferredoxins"/>
    <property type="match status" value="1"/>
</dbReference>
<dbReference type="AlphaFoldDB" id="A0A9D1XSG2"/>
<dbReference type="PROSITE" id="PS51379">
    <property type="entry name" value="4FE4S_FER_2"/>
    <property type="match status" value="2"/>
</dbReference>
<dbReference type="Proteomes" id="UP000823847">
    <property type="component" value="Unassembled WGS sequence"/>
</dbReference>
<keyword evidence="1" id="KW-0479">Metal-binding</keyword>
<keyword evidence="3" id="KW-0411">Iron-sulfur</keyword>
<keyword evidence="2" id="KW-0408">Iron</keyword>
<evidence type="ECO:0000313" key="5">
    <source>
        <dbReference type="EMBL" id="HIX86510.1"/>
    </source>
</evidence>
<comment type="caution">
    <text evidence="5">The sequence shown here is derived from an EMBL/GenBank/DDBJ whole genome shotgun (WGS) entry which is preliminary data.</text>
</comment>
<dbReference type="EMBL" id="DXEN01000059">
    <property type="protein sequence ID" value="HIX86510.1"/>
    <property type="molecule type" value="Genomic_DNA"/>
</dbReference>
<dbReference type="Pfam" id="PF12838">
    <property type="entry name" value="Fer4_7"/>
    <property type="match status" value="1"/>
</dbReference>
<reference evidence="5" key="2">
    <citation type="submission" date="2021-04" db="EMBL/GenBank/DDBJ databases">
        <authorList>
            <person name="Gilroy R."/>
        </authorList>
    </citation>
    <scope>NUCLEOTIDE SEQUENCE</scope>
    <source>
        <strain evidence="5">ChiHecec2B26-12326</strain>
    </source>
</reference>
<evidence type="ECO:0000313" key="6">
    <source>
        <dbReference type="Proteomes" id="UP000823847"/>
    </source>
</evidence>
<dbReference type="GO" id="GO:0046872">
    <property type="term" value="F:metal ion binding"/>
    <property type="evidence" value="ECO:0007669"/>
    <property type="project" value="UniProtKB-KW"/>
</dbReference>
<dbReference type="PROSITE" id="PS00198">
    <property type="entry name" value="4FE4S_FER_1"/>
    <property type="match status" value="1"/>
</dbReference>
<protein>
    <submittedName>
        <fullName evidence="5">4Fe-4S binding protein</fullName>
    </submittedName>
</protein>
<feature type="domain" description="4Fe-4S ferredoxin-type" evidence="4">
    <location>
        <begin position="219"/>
        <end position="243"/>
    </location>
</feature>
<dbReference type="Gene3D" id="3.40.50.360">
    <property type="match status" value="1"/>
</dbReference>
<accession>A0A9D1XSG2</accession>
<dbReference type="Gene3D" id="3.30.70.20">
    <property type="match status" value="1"/>
</dbReference>
<dbReference type="InterPro" id="IPR017900">
    <property type="entry name" value="4Fe4S_Fe_S_CS"/>
</dbReference>
<evidence type="ECO:0000256" key="3">
    <source>
        <dbReference type="ARBA" id="ARBA00023014"/>
    </source>
</evidence>
<reference evidence="5" key="1">
    <citation type="journal article" date="2021" name="PeerJ">
        <title>Extensive microbial diversity within the chicken gut microbiome revealed by metagenomics and culture.</title>
        <authorList>
            <person name="Gilroy R."/>
            <person name="Ravi A."/>
            <person name="Getino M."/>
            <person name="Pursley I."/>
            <person name="Horton D.L."/>
            <person name="Alikhan N.F."/>
            <person name="Baker D."/>
            <person name="Gharbi K."/>
            <person name="Hall N."/>
            <person name="Watson M."/>
            <person name="Adriaenssens E.M."/>
            <person name="Foster-Nyarko E."/>
            <person name="Jarju S."/>
            <person name="Secka A."/>
            <person name="Antonio M."/>
            <person name="Oren A."/>
            <person name="Chaudhuri R.R."/>
            <person name="La Ragione R."/>
            <person name="Hildebrand F."/>
            <person name="Pallen M.J."/>
        </authorList>
    </citation>
    <scope>NUCLEOTIDE SEQUENCE</scope>
    <source>
        <strain evidence="5">ChiHecec2B26-12326</strain>
    </source>
</reference>
<evidence type="ECO:0000259" key="4">
    <source>
        <dbReference type="PROSITE" id="PS51379"/>
    </source>
</evidence>
<dbReference type="GO" id="GO:0051536">
    <property type="term" value="F:iron-sulfur cluster binding"/>
    <property type="evidence" value="ECO:0007669"/>
    <property type="project" value="UniProtKB-KW"/>
</dbReference>
<dbReference type="SUPFAM" id="SSF52218">
    <property type="entry name" value="Flavoproteins"/>
    <property type="match status" value="1"/>
</dbReference>
<dbReference type="InterPro" id="IPR017896">
    <property type="entry name" value="4Fe4S_Fe-S-bd"/>
</dbReference>
<organism evidence="5 6">
    <name type="scientific">Candidatus Parabacteroides intestinigallinarum</name>
    <dbReference type="NCBI Taxonomy" id="2838722"/>
    <lineage>
        <taxon>Bacteria</taxon>
        <taxon>Pseudomonadati</taxon>
        <taxon>Bacteroidota</taxon>
        <taxon>Bacteroidia</taxon>
        <taxon>Bacteroidales</taxon>
        <taxon>Tannerellaceae</taxon>
        <taxon>Parabacteroides</taxon>
    </lineage>
</organism>
<evidence type="ECO:0000256" key="1">
    <source>
        <dbReference type="ARBA" id="ARBA00022723"/>
    </source>
</evidence>
<feature type="domain" description="4Fe-4S ferredoxin-type" evidence="4">
    <location>
        <begin position="185"/>
        <end position="214"/>
    </location>
</feature>
<gene>
    <name evidence="5" type="ORF">H9848_07880</name>
</gene>